<dbReference type="STRING" id="1549855.AY555_04305"/>
<dbReference type="KEGG" id="hjo:AY555_04305"/>
<feature type="compositionally biased region" description="Basic and acidic residues" evidence="1">
    <location>
        <begin position="59"/>
        <end position="77"/>
    </location>
</feature>
<sequence>MTDKNSTVVLPEEVENVTPGVSSVSGQADLFDTVLSGDIADLRPRVAGDDETDDPLDAIAREANDDSEEQNRSERNLTSHATTHTGSRRGTDVNGYSADDEETLITSSGLEERRQIYDIQETGGEVVTQAQSGSVSVDRSEVSVERQEQHAELVETEDDDNEEADGADESASVEDQEITAWRGDRRRRDSDEEYTQPDDEESDALAEETLEPEILGAVVLSTEEPHADSAPVSDLPTLAVGTGSVTTKEDTAVSLGIQSVDLVDTSETLSVSVSGLPTDAVLGTLVGGVFTALKAGSGGDLISADEGTVLVVPGTTDYTTLAVRPPAHWSGAFTATVTATSTETGAPSSAVSTAAVKVNVTPVVDTAFETVSPLSRAETNVVQTVGLGLALGKPDGSERVSLVEVSGVPDGFSLVYDGTVVLKDPKSGVLRVTAPDPGSVDVSKLSLQVPAHGSTTGDVSLQVKATVVDTPEGGGTAVEKTVEVPVPVTVTPVSDLPTLAVGTGSVTTKEDTAVSLGIQSVDLVDTSETLSVSVSGLPTDAVLGTLVGGVFTALKAGSGGDLISADEGTVLVVPGTTDYTTLAVRPPAHWSGAFTATVTATSTETGAPSSAVSTAAVKVNVTPVVDTAFETVSPLSRAETNVVQTVGLGLALGKPDGSERVSLVEVSGVPDGFSLVYDGTVVLKDPKSGVLRVTAPDPGSVDVSKLSLQVPAHGSTTGDVSLQVKATVVDTPEGGGTAVEKTVEVPVPVTVTPVSDLPTLAVGTGSVTTKEDTAVSLGIQSVDLVDTSETLSVSVSGLPTDAVLGTLVGGVFTALKAGSGGDLISADEGTVLVVPGTTDYTTLAVRPPAHWSGAFTATVTATSTETGAPSSAVSTAAVKVNVTPVVDTAFETVSPLSRAETNVVQTVGLGLVLGKPDGSERVSRVEVSGVPDGFSLVYDGTVVSKHSESGVLRVTAPDPGSVDVSKLSLQVPAHGSGAFTANVKATVVDTPEGGGTAVEKTVEVPVPVTVTPVSDLPTLAVGTGSVTTKEDTAVSLGIQSVDLVDTSETLSVSVSGLPTDAVLGTLVGGVFTALMGPTSDGSYAVPAGTDYTTLAVRPPAHWSGAFTATVTATSTETGAPSSAVSTAAVKVNVTPVVDTAFETVSPLSRAETNVVQTVGLGLALGKPDGSERVSLVEVSGVPDGFSLVYDGTVVLKDPKSGVLRVTAPDPGSVDVSKLSLQVPAHGSTTGDVSLQVKATVVDTPEGGGTAVEKTVEVPVPVTVTPVSDLPTLAVGTGSVTTKEDTAVSLGIQSVDLVDTSETLSVSVSGLPTDAVLGTLVGGVFTALKAGSGGDLISADEGTVLVVPGTTDYTTLAVRPPAHWSGAFTATVTATSTETGAPSSAVSTAAVKVNVTPVVDTAFETVSPLSRAETNVVQTVGLGLVLGKPDGSERVSRVEVSGVPDGFSLVYDGTVVSKHSESGVLRVTAPDPGSVDVSKLSLQVPAHGSGAFTANVKATVVDTPEGGGTAVEKTVEVPVPVTVTPVSDLPTLAVGTGSVTTKEDTAVSLGIQSVDLVDTSETLSVSVSGLPTDAVLGTLVGGVFTALMGPTSDGSYAVPAGTDYTTLAVRPPAHWSGAFTATVTATSTETGAPSSAVSTAAVKVNVTPVVDTAFETVSPLSRAETNVVQTVGLGLALGKPDGSERVSLVEVSGVPDGFSLVYDGTVVLKDPKSGVLRVTAPDPGSVDVSKLSLQVPAHGSTTGDVSLQVKATVVDTPEGGGTAVEKTVEVPVPVTVTPVSDLPTLAVGTGSVTTKEDTAVSLGIQSVDLVDTSETLSVSVSGLPTDAVLGTLVGGVFTALKAGSGGDLISADEGTVLVVPGTTDYTTLAVRPPAHWSGAFTATVTATSTETGAPSSAVSTAAVKVNVTPVVDTAFETVSPLSRAETNVVQTVGLGLVLGKPDGSERVSRVEVSGVPDGFSLVYDGTVVSKHSESGVLRVTAPDPGSVDVSKLSLQVPAHGSTTGDVSLQVKATVVDTPEGGGTAVEKTVEVPVPVTVTPVSDLPTLAVGTGSVTTKEDTAVSLGIQSVDLVDTSETLSVSVSGLPTDAVLGTLVGGVFTALKAGSGGDLISADEGTVLVVPGTTDYTTLAVRPPAHWSGAFTATVTATSTETGAPSSAVSTAAVKVNVTPVVDTAFETVSPLSRAETNVVQTVGLGLALGKPDGSERVSLVEVSGVPDGFSLVYDGTVVLKDPKSGVLRVTAPDPGSVDVSKLSLQVPAHGSGAFTANVKATVVDTPEGGGTAVEKTVEVPVPVTVTPVSDLPTLAVGTGSVTTKEDTAVSLGIQSVDLVDTSETLSVSVSGLPTDAVLGTLVGGVFTALMGPTSDGSYAVPAGTDYTTLAVRPPAHWSGAFTATVTATSTETGAPSSAVSTAAVKVNVTPVVDTAFETVSPLSRAETNVVQTVGLGLVLGKPDGSERVSRVEVSGVPDGFSLVYDGTVVSKHSESGVLRVTAPDPGSVDVSKLSLQVPAHGSTTGDVSLQVKATVVDTPEGGGTAVEKTVEVPVPVTVTPVSDLPTLAVGTGSVTTKEDTAVSLGIQSVDLVDTSETLSVSVSGLPTDAVLGTLVGGVFTALKAGSGGDLISADEGTVLVVPGTTDYTTLAVRPPAHWSGAFTATVTATSTETGAPSSAVSTAAVKVNVTPVVDTAFETVSPLSRAETNVVQTVGLGLVLGKPDGSERVSRVEVSGVPDGFSLVYDGTVVSKHSESGVLRVTAPDPGSVDVSKLSLQVPAHGSGAFTANVKATVVDTPEGGGTAVEKTVEVPVPVTVTPVSDLPTLAVGTGSVTTKEDTAVSLGIQSVDLVDTSETLSVSVSGLPTDAVLGTLVGGVFTALMGPTSDGSYAVPAGTDYTTLAVRPPAHWSGAFTATVTATSTETGAPSSAVSTAAVKVNVTPVVDTAFETVSPLSRAETNVVQTVGLGLVLGKPDGSERVSRVEVSGVPDGFSLVYDGTVVSKHSESGVLRVTAPDPGSVDVSKLSLQVPAHGSTTGDVSLQVKATVVDTPEGGGTAVEKTVEVPVPVTVTPVSDLPTLAVGTGSVTTKEDTAVSLGIQSVDLVDTSETLSVSVSGLPTDAVLGTLVGGVFTALKAGSGGDLISADEGTVLVVPGTTDYTTLAVRPPAHWSGAFTATVTATSTETGAPSSAVSTAAVKVNVTPVVDTAFETVSPLSRAETNVVQTVGLGLALGKPDGSERVSLVEVSGVPDGFSLVYDGTVVLKDPKSGVLRVTAPDPGSVDVSKLSLQVPAHGSGAFTANVKATVVDTPEGGGTAVEKTVEVPVPVTVTPVSDLPTLAVGTGSVTTKEDTAVSLGIQSVDLVDTSETLSVSVSGLPTDAVLGTLVGGVFTALMGPTSDGSYAVPAGTDYTTLAVRPPAHWSGAFTATVTATSTETGAPSSAVSTAAVKVNVTPVVDTAFETVSPLSRAETNVVQTVGLGLVLGKPDGSERVSRVEVSGVPDGFSLVYDGTVVSKHSESGVLRVTAPDPGSVDVSKLSLQVPAHGSTTGDVSLQVKATVVDTPEGGGTAVEKTVEVPVPVTVTPVSDLPTLAVGTGSVTTKEDTAVSLGIQSVDLVDTSETLSVSVSGLPTDAVLGTLVGGVFTALKAGSGGDLISADEGTVLVVPGTTDYTTLAVRPPAHWSGAFTATVTATSTETGAPSSAVSTAAVKVNVTPVVDTAFETVSPLSRAETNVVQTVGLGLVLGKPDGSERVSRVEVSGVPDGFSLVYDGTVVSKHSESGVLRVTAPDPGSVDVSKLSLQVPAHGSGAFTANVKATVVDTPEGGGTAVEKTVEVPVPVTVTPVSDLPTLAVGTGSVTTKEDTAVSLGIQSVDLVDTSETLSVSVSGLPTDAVLGTLVGGVFTALMGPTSDGSYAVPAGTDYTTLAVRPPAHWSGAFTATVTATSTETGAPSSAVSTAAVKVNVTPVVDTAFETVSPLSRAETNVVQTVGLGLVLGKPDGSERVSRVEVSGVPDGFSLVYDGTVVSKHSESGVLRVTAPDPGSVDVSKLSLQVPAHGSTTGDVSLQVKATVVDTPEGGGTAVEKTVEVPVPVTVTPVSDLPTLAVGTGSVTTKEDTAVSLGIQSVDLVDTSETLSVSVSGLPTDAVLGTLVGGVFTALKAGSGGDLISADEGTVLVVPGTTDYTTLAVRPPAHWSGAFTATVTATSTETGAPSSAVSTAAVKVNVTPVVDTAFETVSPLSRAETNVVQTVGLGLALGKPDGSERVSLVEVSGVPDGFSLVYDGTVVLKDPKSGVLRVTAPDPGSVDVSKLSLQVPAHGSTTGDVSLQVKATVVDTPEGGGTAVEKTVEVPVPVTVTPVSDLPTLAVGTGSVTTKEDTAVSLGIQSVDLVDTSETLSVSVSGLPTDAVLGTLVGGVFTALKAGSGGDLISADEGTVLVVPGTTDYTTLAVRPPAHWSGAFTATVTATSTETGAPSSAVSTAAVKVNVTPVVDTAFETVSPLSRAETNVVQTVGLGLALGKPDGSERVSLVEVSGVPDGFSLVYDGTVVLKDPKSGVLRVTAPDPGSVDVSKLSLQVPAHGSTTGDVSLQVKATVVDTPEGGGTAVEKTVEVPVPVTVTPVSDLPTLAVGTGSVTTKEDTAVSLGIQSVDLVDTSETLSVSVSGLPTDAVLGTLVGGVFTALKAGSGGDLISADEGTVLVVPGTTDYTTLAVRPPAHWSGAFTATVTATSTETGAPSSAVSTAAVKVNVTPVVDTAFETVSPLSRAETNVVQTVGLGLVLGKPDGSERVSRVEVSGVPDGFSLVYDGTVVSKHSESGVLRVTAPDPGSVDVSKLSLQVPAHGSGAFTANVKATVVDTPEGGGTAVEKTVEVPVPVTVTPVVDSLNFELAHGTRTASHPDRSIPLRMAFSLEDRDGSEQVTQILFKNLQGWTLHDANTRESWSPSHDGSISYSVPRHSSGSMQLDNLYLVPPGTRRVFKQLDVAVEWKEEGLSAKRTQSAKLKVITPSLDVRVEASGHEMAATEDAEFKWSPAFKSLNSDYSVDHVTIYSNDPDMANSQWKTTDNGAFTKPTEGRYQFDSITYKYKLDVPHTNIIREGDGNVRIQGMSVKTPKHDVENVDLDVAFGLTLLPVKGRIAKQVIVHGHLDVLPRYDGIEKSYLPSSVGGNEDENGINAFAFGLSLDLKDKDGSERVDWLRFSNVPDGVALRPPGSSDVIQPRRGVIDWRVPDGLGKSDSGHVSIQGLSWVLSDHAALPGGQEIKVSSYMSDARQIAKESDSRHPDSSGWAYLGSFPFAVKPVPDTPDNDRVHVSGDEDTWIPLGLSWSSPDKDGSETLSVTLSGFPADTSVRYLKDKKEHEAVMEGPASLLQLSGEEHRSLRVKAPANSDEDFELKAVIRSAEKDTREYSEVESSVRVSVRGVADGTGNTRHVYSRTGKEDLRVPLQLDQVSSRDTDASEGVSYQLDLSGVARDYPDYTLFTGGSSDLVALPGQPHHFAVGKDALGSLSLLLGPDASGVVSIPVQAVFTEREGDVRVESHTLQVMVEPVPDVPLQAPVPKAVELVLQEGGPVALGPVAGQTLLPKPAVREELVVNKDLAESFLPLPENAREDGNVVIPLRATPRDSDASEKVSAVSLTTYMKGFTVKARTEDGVEETLVWDRASKGYVVDDTKDSNLVSFHELVFVPEDGRADLGGDDIPYALSFTLDDGDPDKGGARQTFALKRTLKVDPVADAPVVEVSQADKSKAMLPVVGHAADLAVVLRSGEASQVTPTDSVIRKEGPVVGHNGDIYASDGSEAVHLVISGMKPGVVLLDRNDKVIGHDNGEGSWFLDAQVIDGLRDSGNGSIPVGAIRVWAPHGLAAGDETLNLQVEAIAVETKGTSADAVKRVRGSDIVVKWRTTGEVPESQMSSGRGGDGSLENNKLRPEPDALEAMPDPKPLVKFSDGKTVLSGTEDSPLSLSGVSVVATTGEPLPAYTSLSAVILVPKGFLLAGHIPLSGVKPYDAEQKGLPAFTEEGENPGYTSYVVPGGDLSHLSVIRDPSVKEAEHYAGSLPIYVEGVVTIAGRQPIKTRQVVEFDIKPVVDGVELSANPSAGKEGDAFIPLGLDAKKLDSSEEIRSLSLEMNDDYSKVTFVDETGNAVDVRNLSLKQLKGLGIKPAADFSGFVSFVVKARTGDGDEEKETSLSVLTSVAPVADTPTLVVPTEPLSGTEHDGTGKPELIPLKINARLGDNDGSEILSVIVGGLLKNGKSVGILVDDKGSALPGNMNNGQWVLNADALQKGVYLRPAPHFGGDVTLTVVAEAREKKYRPGSKEAGAVEAVQDTIQVHIEQVADKPSLDVGLGVVKTDEDRVVSLGIQSVSLVDKDGSETLSVSVSGLPTGAVLGTLVGGVFTALETGPSPDGSYAVADDKVSKLAVRPPAHWSGTFAVKVTGTSTETGTSSTSTSRDATVEVTVKPVADIPDFAPTDVTVRSAATPIAIGDVFNNVPSADTDGSEQLFLHFKLGDGVSIGYVRNGSFEKLGQEISDGWTEIGSGWGPHLYLEGSGQVRYRVASQEGNDASNRAYTVEKTITVREETTSSSTVSRRKRSLDESYEMSPAREEADENRDAESRPLAWDHYLSPASAQGKSDVKPDEQLAYIADDSHSSFAGGSMAGDSSSLAALDSDALGGFGDSYVDDPAVLHHTPYL</sequence>
<evidence type="ECO:0000313" key="2">
    <source>
        <dbReference type="EMBL" id="AMW34530.1"/>
    </source>
</evidence>
<evidence type="ECO:0000313" key="3">
    <source>
        <dbReference type="Proteomes" id="UP000076066"/>
    </source>
</evidence>
<keyword evidence="3" id="KW-1185">Reference proteome</keyword>
<organism evidence="2 3">
    <name type="scientific">Haematospirillum jordaniae</name>
    <dbReference type="NCBI Taxonomy" id="1549855"/>
    <lineage>
        <taxon>Bacteria</taxon>
        <taxon>Pseudomonadati</taxon>
        <taxon>Pseudomonadota</taxon>
        <taxon>Alphaproteobacteria</taxon>
        <taxon>Rhodospirillales</taxon>
        <taxon>Novispirillaceae</taxon>
        <taxon>Haematospirillum</taxon>
    </lineage>
</organism>
<feature type="compositionally biased region" description="Basic and acidic residues" evidence="1">
    <location>
        <begin position="138"/>
        <end position="153"/>
    </location>
</feature>
<dbReference type="GeneID" id="53316373"/>
<dbReference type="EMBL" id="CP014525">
    <property type="protein sequence ID" value="AMW34530.1"/>
    <property type="molecule type" value="Genomic_DNA"/>
</dbReference>
<accession>A0A143DDB7</accession>
<feature type="compositionally biased region" description="Basic and acidic residues" evidence="1">
    <location>
        <begin position="6583"/>
        <end position="6596"/>
    </location>
</feature>
<gene>
    <name evidence="2" type="ORF">AY555_04305</name>
</gene>
<feature type="region of interest" description="Disordered" evidence="1">
    <location>
        <begin position="6557"/>
        <end position="6598"/>
    </location>
</feature>
<reference evidence="2 3" key="1">
    <citation type="submission" date="2016-02" db="EMBL/GenBank/DDBJ databases">
        <title>Complete Genome of H5569, the type strain of the newly described species Haematospirillium jordaniae.</title>
        <authorList>
            <person name="Nicholson A.C."/>
            <person name="Humrighouse B.W."/>
            <person name="Loparov V."/>
            <person name="McQuiston J.R."/>
        </authorList>
    </citation>
    <scope>NUCLEOTIDE SEQUENCE [LARGE SCALE GENOMIC DNA]</scope>
    <source>
        <strain evidence="2 3">H5569</strain>
    </source>
</reference>
<dbReference type="Proteomes" id="UP000076066">
    <property type="component" value="Chromosome"/>
</dbReference>
<proteinExistence type="predicted"/>
<name>A0A143DDB7_9PROT</name>
<feature type="region of interest" description="Disordered" evidence="1">
    <location>
        <begin position="37"/>
        <end position="206"/>
    </location>
</feature>
<dbReference type="RefSeq" id="WP_066133907.1">
    <property type="nucleotide sequence ID" value="NZ_CP014525.1"/>
</dbReference>
<feature type="compositionally biased region" description="Acidic residues" evidence="1">
    <location>
        <begin position="191"/>
        <end position="206"/>
    </location>
</feature>
<evidence type="ECO:0000256" key="1">
    <source>
        <dbReference type="SAM" id="MobiDB-lite"/>
    </source>
</evidence>
<protein>
    <submittedName>
        <fullName evidence="2">Uncharacterized protein</fullName>
    </submittedName>
</protein>
<feature type="compositionally biased region" description="Acidic residues" evidence="1">
    <location>
        <begin position="154"/>
        <end position="177"/>
    </location>
</feature>
<feature type="region of interest" description="Disordered" evidence="1">
    <location>
        <begin position="5885"/>
        <end position="5923"/>
    </location>
</feature>
<dbReference type="OrthoDB" id="7875798at2"/>